<accession>A0ACC2GV39</accession>
<comment type="caution">
    <text evidence="1">The sequence shown here is derived from an EMBL/GenBank/DDBJ whole genome shotgun (WGS) entry which is preliminary data.</text>
</comment>
<dbReference type="EMBL" id="CM055735">
    <property type="protein sequence ID" value="KAJ8007603.1"/>
    <property type="molecule type" value="Genomic_DNA"/>
</dbReference>
<proteinExistence type="predicted"/>
<dbReference type="Proteomes" id="UP001157502">
    <property type="component" value="Chromosome 8"/>
</dbReference>
<name>A0ACC2GV39_DALPE</name>
<gene>
    <name evidence="1" type="ORF">DPEC_G00095740</name>
</gene>
<organism evidence="1 2">
    <name type="scientific">Dallia pectoralis</name>
    <name type="common">Alaska blackfish</name>
    <dbReference type="NCBI Taxonomy" id="75939"/>
    <lineage>
        <taxon>Eukaryota</taxon>
        <taxon>Metazoa</taxon>
        <taxon>Chordata</taxon>
        <taxon>Craniata</taxon>
        <taxon>Vertebrata</taxon>
        <taxon>Euteleostomi</taxon>
        <taxon>Actinopterygii</taxon>
        <taxon>Neopterygii</taxon>
        <taxon>Teleostei</taxon>
        <taxon>Protacanthopterygii</taxon>
        <taxon>Esociformes</taxon>
        <taxon>Umbridae</taxon>
        <taxon>Dallia</taxon>
    </lineage>
</organism>
<sequence length="182" mass="20143">MMSGELIYSNLIFSETQKQSPGKKDDISKAVTEREEDVTYSDIRTGANLQVHAGKVGSKVVTSERASQRVALVCLVCLCVLLLILTITLGVLYLFAQMDNSTELQNYKRNLNEVNKLLENATAKEDLLSIQLKMYKLNVTGTNELLGNVTAQKDLLSRELLNYQRNLTEVNQLLANATGSGT</sequence>
<evidence type="ECO:0000313" key="1">
    <source>
        <dbReference type="EMBL" id="KAJ8007603.1"/>
    </source>
</evidence>
<evidence type="ECO:0000313" key="2">
    <source>
        <dbReference type="Proteomes" id="UP001157502"/>
    </source>
</evidence>
<keyword evidence="2" id="KW-1185">Reference proteome</keyword>
<reference evidence="1" key="1">
    <citation type="submission" date="2021-05" db="EMBL/GenBank/DDBJ databases">
        <authorList>
            <person name="Pan Q."/>
            <person name="Jouanno E."/>
            <person name="Zahm M."/>
            <person name="Klopp C."/>
            <person name="Cabau C."/>
            <person name="Louis A."/>
            <person name="Berthelot C."/>
            <person name="Parey E."/>
            <person name="Roest Crollius H."/>
            <person name="Montfort J."/>
            <person name="Robinson-Rechavi M."/>
            <person name="Bouchez O."/>
            <person name="Lampietro C."/>
            <person name="Lopez Roques C."/>
            <person name="Donnadieu C."/>
            <person name="Postlethwait J."/>
            <person name="Bobe J."/>
            <person name="Dillon D."/>
            <person name="Chandos A."/>
            <person name="von Hippel F."/>
            <person name="Guiguen Y."/>
        </authorList>
    </citation>
    <scope>NUCLEOTIDE SEQUENCE</scope>
    <source>
        <strain evidence="1">YG-Jan2019</strain>
    </source>
</reference>
<protein>
    <submittedName>
        <fullName evidence="1">Uncharacterized protein</fullName>
    </submittedName>
</protein>